<gene>
    <name evidence="3" type="ORF">GCM10018785_34370</name>
</gene>
<proteinExistence type="predicted"/>
<keyword evidence="2" id="KW-0812">Transmembrane</keyword>
<evidence type="ECO:0000313" key="4">
    <source>
        <dbReference type="Proteomes" id="UP000608024"/>
    </source>
</evidence>
<dbReference type="EMBL" id="BNBT01000046">
    <property type="protein sequence ID" value="GHE62489.1"/>
    <property type="molecule type" value="Genomic_DNA"/>
</dbReference>
<keyword evidence="2" id="KW-1133">Transmembrane helix</keyword>
<feature type="transmembrane region" description="Helical" evidence="2">
    <location>
        <begin position="117"/>
        <end position="138"/>
    </location>
</feature>
<dbReference type="Proteomes" id="UP000608024">
    <property type="component" value="Unassembled WGS sequence"/>
</dbReference>
<protein>
    <recommendedName>
        <fullName evidence="5">DUF2637 domain-containing protein</fullName>
    </recommendedName>
</protein>
<dbReference type="InterPro" id="IPR036259">
    <property type="entry name" value="MFS_trans_sf"/>
</dbReference>
<accession>A0A919DNB7</accession>
<feature type="region of interest" description="Disordered" evidence="1">
    <location>
        <begin position="1"/>
        <end position="24"/>
    </location>
</feature>
<evidence type="ECO:0000256" key="2">
    <source>
        <dbReference type="SAM" id="Phobius"/>
    </source>
</evidence>
<feature type="transmembrane region" description="Helical" evidence="2">
    <location>
        <begin position="189"/>
        <end position="208"/>
    </location>
</feature>
<feature type="compositionally biased region" description="Basic and acidic residues" evidence="1">
    <location>
        <begin position="1"/>
        <end position="10"/>
    </location>
</feature>
<sequence>MYHERADHPDLFGQPGTFPQVGTGRHRASADAFLDASMSTDPTWDPTEELAFMLQDAMEEQREPRLKFPTGRDDADPLPDSTLSNLQAITEELPPVRRVRRGHRRVRERRNYSRLRLLSLIVAGLAAAIASAVSFFGGMVAYGPLHLVAESRTSDGMVAWWPLLVYGPWVVAALSVLRAALHQRRAVHSWCVVLFFSVTAVVMCVLQSPRSVTGHMVAALPCIASLACFQQLIRQITLTRPPRRAVPRHRVRRPTPEAPPATPPKAPQVPRRKSL</sequence>
<keyword evidence="2" id="KW-0472">Membrane</keyword>
<dbReference type="Pfam" id="PF10935">
    <property type="entry name" value="DUF2637"/>
    <property type="match status" value="1"/>
</dbReference>
<comment type="caution">
    <text evidence="3">The sequence shown here is derived from an EMBL/GenBank/DDBJ whole genome shotgun (WGS) entry which is preliminary data.</text>
</comment>
<evidence type="ECO:0000313" key="3">
    <source>
        <dbReference type="EMBL" id="GHE62489.1"/>
    </source>
</evidence>
<feature type="transmembrane region" description="Helical" evidence="2">
    <location>
        <begin position="158"/>
        <end position="177"/>
    </location>
</feature>
<feature type="transmembrane region" description="Helical" evidence="2">
    <location>
        <begin position="214"/>
        <end position="233"/>
    </location>
</feature>
<reference evidence="3" key="2">
    <citation type="submission" date="2020-09" db="EMBL/GenBank/DDBJ databases">
        <authorList>
            <person name="Sun Q."/>
            <person name="Ohkuma M."/>
        </authorList>
    </citation>
    <scope>NUCLEOTIDE SEQUENCE</scope>
    <source>
        <strain evidence="3">JCM 4784</strain>
    </source>
</reference>
<name>A0A919DNB7_9ACTN</name>
<feature type="compositionally biased region" description="Pro residues" evidence="1">
    <location>
        <begin position="256"/>
        <end position="267"/>
    </location>
</feature>
<evidence type="ECO:0008006" key="5">
    <source>
        <dbReference type="Google" id="ProtNLM"/>
    </source>
</evidence>
<organism evidence="3 4">
    <name type="scientific">Streptomyces longispororuber</name>
    <dbReference type="NCBI Taxonomy" id="68230"/>
    <lineage>
        <taxon>Bacteria</taxon>
        <taxon>Bacillati</taxon>
        <taxon>Actinomycetota</taxon>
        <taxon>Actinomycetes</taxon>
        <taxon>Kitasatosporales</taxon>
        <taxon>Streptomycetaceae</taxon>
        <taxon>Streptomyces</taxon>
    </lineage>
</organism>
<feature type="region of interest" description="Disordered" evidence="1">
    <location>
        <begin position="243"/>
        <end position="275"/>
    </location>
</feature>
<dbReference type="AlphaFoldDB" id="A0A919DNB7"/>
<feature type="compositionally biased region" description="Basic residues" evidence="1">
    <location>
        <begin position="243"/>
        <end position="253"/>
    </location>
</feature>
<dbReference type="InterPro" id="IPR021235">
    <property type="entry name" value="DUF2637"/>
</dbReference>
<keyword evidence="4" id="KW-1185">Reference proteome</keyword>
<dbReference type="SUPFAM" id="SSF103473">
    <property type="entry name" value="MFS general substrate transporter"/>
    <property type="match status" value="1"/>
</dbReference>
<reference evidence="3" key="1">
    <citation type="journal article" date="2014" name="Int. J. Syst. Evol. Microbiol.">
        <title>Complete genome sequence of Corynebacterium casei LMG S-19264T (=DSM 44701T), isolated from a smear-ripened cheese.</title>
        <authorList>
            <consortium name="US DOE Joint Genome Institute (JGI-PGF)"/>
            <person name="Walter F."/>
            <person name="Albersmeier A."/>
            <person name="Kalinowski J."/>
            <person name="Ruckert C."/>
        </authorList>
    </citation>
    <scope>NUCLEOTIDE SEQUENCE</scope>
    <source>
        <strain evidence="3">JCM 4784</strain>
    </source>
</reference>
<evidence type="ECO:0000256" key="1">
    <source>
        <dbReference type="SAM" id="MobiDB-lite"/>
    </source>
</evidence>